<dbReference type="InterPro" id="IPR000835">
    <property type="entry name" value="HTH_MarR-typ"/>
</dbReference>
<dbReference type="Proteomes" id="UP000198854">
    <property type="component" value="Unassembled WGS sequence"/>
</dbReference>
<sequence length="141" mass="16291">MKSSSIERHIAHLSQCLRETITTQMAKQHISLSFFQGLILLHIGEFERCTAHDLVVQTKKDKAQITRLVNELIELKMVVREKSQQDKRQSLLSLTDEGIVLFAQIKQLRAEIKQQMTQGLSDGQQQQLQQWLGVMERNLSH</sequence>
<evidence type="ECO:0000256" key="3">
    <source>
        <dbReference type="ARBA" id="ARBA00023163"/>
    </source>
</evidence>
<dbReference type="Pfam" id="PF12802">
    <property type="entry name" value="MarR_2"/>
    <property type="match status" value="1"/>
</dbReference>
<keyword evidence="2 5" id="KW-0238">DNA-binding</keyword>
<dbReference type="PANTHER" id="PTHR42756">
    <property type="entry name" value="TRANSCRIPTIONAL REGULATOR, MARR"/>
    <property type="match status" value="1"/>
</dbReference>
<dbReference type="STRING" id="861298.SAMN04488136_13340"/>
<dbReference type="SUPFAM" id="SSF46785">
    <property type="entry name" value="Winged helix' DNA-binding domain"/>
    <property type="match status" value="1"/>
</dbReference>
<feature type="domain" description="HTH marR-type" evidence="4">
    <location>
        <begin position="3"/>
        <end position="137"/>
    </location>
</feature>
<evidence type="ECO:0000259" key="4">
    <source>
        <dbReference type="PROSITE" id="PS50995"/>
    </source>
</evidence>
<dbReference type="PANTHER" id="PTHR42756:SF1">
    <property type="entry name" value="TRANSCRIPTIONAL REPRESSOR OF EMRAB OPERON"/>
    <property type="match status" value="1"/>
</dbReference>
<reference evidence="6" key="1">
    <citation type="submission" date="2016-10" db="EMBL/GenBank/DDBJ databases">
        <authorList>
            <person name="Varghese N."/>
            <person name="Submissions S."/>
        </authorList>
    </citation>
    <scope>NUCLEOTIDE SEQUENCE [LARGE SCALE GENOMIC DNA]</scope>
    <source>
        <strain evidence="6">CGMCC 1.10228</strain>
    </source>
</reference>
<dbReference type="AlphaFoldDB" id="A0A1G8FZ09"/>
<dbReference type="InterPro" id="IPR036390">
    <property type="entry name" value="WH_DNA-bd_sf"/>
</dbReference>
<dbReference type="OrthoDB" id="6196575at2"/>
<evidence type="ECO:0000256" key="1">
    <source>
        <dbReference type="ARBA" id="ARBA00023015"/>
    </source>
</evidence>
<dbReference type="InterPro" id="IPR036388">
    <property type="entry name" value="WH-like_DNA-bd_sf"/>
</dbReference>
<protein>
    <submittedName>
        <fullName evidence="5">DNA-binding transcriptional regulator, MarR family</fullName>
    </submittedName>
</protein>
<dbReference type="EMBL" id="FNDD01000033">
    <property type="protein sequence ID" value="SDH87377.1"/>
    <property type="molecule type" value="Genomic_DNA"/>
</dbReference>
<evidence type="ECO:0000256" key="2">
    <source>
        <dbReference type="ARBA" id="ARBA00023125"/>
    </source>
</evidence>
<organism evidence="5 6">
    <name type="scientific">Vibrio xiamenensis</name>
    <dbReference type="NCBI Taxonomy" id="861298"/>
    <lineage>
        <taxon>Bacteria</taxon>
        <taxon>Pseudomonadati</taxon>
        <taxon>Pseudomonadota</taxon>
        <taxon>Gammaproteobacteria</taxon>
        <taxon>Vibrionales</taxon>
        <taxon>Vibrionaceae</taxon>
        <taxon>Vibrio</taxon>
    </lineage>
</organism>
<dbReference type="GO" id="GO:0003700">
    <property type="term" value="F:DNA-binding transcription factor activity"/>
    <property type="evidence" value="ECO:0007669"/>
    <property type="project" value="InterPro"/>
</dbReference>
<dbReference type="SMART" id="SM00347">
    <property type="entry name" value="HTH_MARR"/>
    <property type="match status" value="1"/>
</dbReference>
<evidence type="ECO:0000313" key="5">
    <source>
        <dbReference type="EMBL" id="SDH87377.1"/>
    </source>
</evidence>
<evidence type="ECO:0000313" key="6">
    <source>
        <dbReference type="Proteomes" id="UP000198854"/>
    </source>
</evidence>
<keyword evidence="3" id="KW-0804">Transcription</keyword>
<keyword evidence="1" id="KW-0805">Transcription regulation</keyword>
<dbReference type="RefSeq" id="WP_093278560.1">
    <property type="nucleotide sequence ID" value="NZ_FNDD01000033.1"/>
</dbReference>
<keyword evidence="6" id="KW-1185">Reference proteome</keyword>
<name>A0A1G8FZ09_9VIBR</name>
<gene>
    <name evidence="5" type="ORF">SAMN04488136_13340</name>
</gene>
<dbReference type="Gene3D" id="1.10.10.10">
    <property type="entry name" value="Winged helix-like DNA-binding domain superfamily/Winged helix DNA-binding domain"/>
    <property type="match status" value="1"/>
</dbReference>
<proteinExistence type="predicted"/>
<dbReference type="GO" id="GO:0003677">
    <property type="term" value="F:DNA binding"/>
    <property type="evidence" value="ECO:0007669"/>
    <property type="project" value="UniProtKB-KW"/>
</dbReference>
<accession>A0A1G8FZ09</accession>
<dbReference type="PROSITE" id="PS50995">
    <property type="entry name" value="HTH_MARR_2"/>
    <property type="match status" value="1"/>
</dbReference>